<dbReference type="Gene3D" id="3.30.450.20">
    <property type="entry name" value="PAS domain"/>
    <property type="match status" value="1"/>
</dbReference>
<organism evidence="7 8">
    <name type="scientific">Janthinobacterium lividum</name>
    <dbReference type="NCBI Taxonomy" id="29581"/>
    <lineage>
        <taxon>Bacteria</taxon>
        <taxon>Pseudomonadati</taxon>
        <taxon>Pseudomonadota</taxon>
        <taxon>Betaproteobacteria</taxon>
        <taxon>Burkholderiales</taxon>
        <taxon>Oxalobacteraceae</taxon>
        <taxon>Janthinobacterium</taxon>
    </lineage>
</organism>
<reference evidence="7 8" key="1">
    <citation type="submission" date="2016-10" db="EMBL/GenBank/DDBJ databases">
        <title>Updated version of Genome Assembly of Janthinobacterium lividum ERGS5:01.</title>
        <authorList>
            <person name="Kumar R."/>
            <person name="Acharya V."/>
            <person name="Singh D."/>
        </authorList>
    </citation>
    <scope>NUCLEOTIDE SEQUENCE [LARGE SCALE GENOMIC DNA]</scope>
    <source>
        <strain evidence="7 8">ERGS5:01</strain>
    </source>
</reference>
<dbReference type="InterPro" id="IPR005467">
    <property type="entry name" value="His_kinase_dom"/>
</dbReference>
<dbReference type="NCBIfam" id="TIGR00229">
    <property type="entry name" value="sensory_box"/>
    <property type="match status" value="1"/>
</dbReference>
<feature type="domain" description="PAC" evidence="6">
    <location>
        <begin position="120"/>
        <end position="172"/>
    </location>
</feature>
<evidence type="ECO:0000256" key="2">
    <source>
        <dbReference type="ARBA" id="ARBA00022777"/>
    </source>
</evidence>
<evidence type="ECO:0000256" key="1">
    <source>
        <dbReference type="ARBA" id="ARBA00022679"/>
    </source>
</evidence>
<dbReference type="InterPro" id="IPR011712">
    <property type="entry name" value="Sig_transdc_His_kin_sub3_dim/P"/>
</dbReference>
<dbReference type="AlphaFoldDB" id="A0A1E8PP00"/>
<dbReference type="Pfam" id="PF07730">
    <property type="entry name" value="HisKA_3"/>
    <property type="match status" value="1"/>
</dbReference>
<comment type="caution">
    <text evidence="7">The sequence shown here is derived from an EMBL/GenBank/DDBJ whole genome shotgun (WGS) entry which is preliminary data.</text>
</comment>
<feature type="domain" description="Histidine kinase" evidence="5">
    <location>
        <begin position="165"/>
        <end position="390"/>
    </location>
</feature>
<dbReference type="InterPro" id="IPR000700">
    <property type="entry name" value="PAS-assoc_C"/>
</dbReference>
<feature type="coiled-coil region" evidence="4">
    <location>
        <begin position="170"/>
        <end position="197"/>
    </location>
</feature>
<dbReference type="InterPro" id="IPR050482">
    <property type="entry name" value="Sensor_HK_TwoCompSys"/>
</dbReference>
<proteinExistence type="predicted"/>
<dbReference type="CDD" id="cd16917">
    <property type="entry name" value="HATPase_UhpB-NarQ-NarX-like"/>
    <property type="match status" value="1"/>
</dbReference>
<dbReference type="GO" id="GO:0016020">
    <property type="term" value="C:membrane"/>
    <property type="evidence" value="ECO:0007669"/>
    <property type="project" value="InterPro"/>
</dbReference>
<dbReference type="InterPro" id="IPR036890">
    <property type="entry name" value="HATPase_C_sf"/>
</dbReference>
<dbReference type="CDD" id="cd00130">
    <property type="entry name" value="PAS"/>
    <property type="match status" value="1"/>
</dbReference>
<evidence type="ECO:0000259" key="6">
    <source>
        <dbReference type="PROSITE" id="PS50113"/>
    </source>
</evidence>
<dbReference type="Gene3D" id="3.30.565.10">
    <property type="entry name" value="Histidine kinase-like ATPase, C-terminal domain"/>
    <property type="match status" value="1"/>
</dbReference>
<evidence type="ECO:0000313" key="7">
    <source>
        <dbReference type="EMBL" id="OFJ47945.1"/>
    </source>
</evidence>
<sequence length="398" mass="43617">MPDRGSPRLLRILPLGMAAALLLCLLPALNAGRQRRAHGQAIIDSASASEAIISIDSEQIIVHANAAAARLFDDTPARMRGMRLGHYILRDLRTLCSLSNHDGDAPFGDINQGLRLSGRRATDYTLTGRRSDGAMFALEGSLSAMQADGGSVLTIIVRDISARQQMHEQLARSFSQLRELSNALQSIREEERKHIARELHDDLGQLLATLRGDLTLVRQHTDTTLSLQALLHSMDGLLLTAITSLRRIASNLRPRALDEGGLYFALQKLRHDFLLRRTIHFDLLADEADLVLDDARSTAIYRIVQEALTNIARHAEASHITIALHRINSSLAITIQDDGHGIAEHDLEKATALGLLGMRERVWGLNGSIYIGTDSELGGTRIDISLPMQAEVTQTATA</sequence>
<dbReference type="Pfam" id="PF02518">
    <property type="entry name" value="HATPase_c"/>
    <property type="match status" value="1"/>
</dbReference>
<dbReference type="SUPFAM" id="SSF55785">
    <property type="entry name" value="PYP-like sensor domain (PAS domain)"/>
    <property type="match status" value="1"/>
</dbReference>
<keyword evidence="1" id="KW-0808">Transferase</keyword>
<keyword evidence="4" id="KW-0175">Coiled coil</keyword>
<evidence type="ECO:0000259" key="5">
    <source>
        <dbReference type="PROSITE" id="PS50109"/>
    </source>
</evidence>
<protein>
    <submittedName>
        <fullName evidence="7">Histidine kinase</fullName>
    </submittedName>
</protein>
<dbReference type="Proteomes" id="UP000092634">
    <property type="component" value="Unassembled WGS sequence"/>
</dbReference>
<dbReference type="EMBL" id="MAQB02000001">
    <property type="protein sequence ID" value="OFJ47945.1"/>
    <property type="molecule type" value="Genomic_DNA"/>
</dbReference>
<dbReference type="PANTHER" id="PTHR24421:SF59">
    <property type="entry name" value="OXYGEN SENSOR HISTIDINE KINASE NREB"/>
    <property type="match status" value="1"/>
</dbReference>
<dbReference type="SMART" id="SM00387">
    <property type="entry name" value="HATPase_c"/>
    <property type="match status" value="1"/>
</dbReference>
<name>A0A1E8PP00_9BURK</name>
<accession>A0A1E8PP00</accession>
<evidence type="ECO:0000256" key="3">
    <source>
        <dbReference type="ARBA" id="ARBA00023012"/>
    </source>
</evidence>
<gene>
    <name evidence="7" type="ORF">BA896_002055</name>
</gene>
<dbReference type="InterPro" id="IPR003594">
    <property type="entry name" value="HATPase_dom"/>
</dbReference>
<evidence type="ECO:0000313" key="8">
    <source>
        <dbReference type="Proteomes" id="UP000092634"/>
    </source>
</evidence>
<dbReference type="PROSITE" id="PS50109">
    <property type="entry name" value="HIS_KIN"/>
    <property type="match status" value="1"/>
</dbReference>
<dbReference type="PANTHER" id="PTHR24421">
    <property type="entry name" value="NITRATE/NITRITE SENSOR PROTEIN NARX-RELATED"/>
    <property type="match status" value="1"/>
</dbReference>
<evidence type="ECO:0000256" key="4">
    <source>
        <dbReference type="SAM" id="Coils"/>
    </source>
</evidence>
<dbReference type="GO" id="GO:0046983">
    <property type="term" value="F:protein dimerization activity"/>
    <property type="evidence" value="ECO:0007669"/>
    <property type="project" value="InterPro"/>
</dbReference>
<dbReference type="GO" id="GO:0000155">
    <property type="term" value="F:phosphorelay sensor kinase activity"/>
    <property type="evidence" value="ECO:0007669"/>
    <property type="project" value="InterPro"/>
</dbReference>
<keyword evidence="2 7" id="KW-0418">Kinase</keyword>
<dbReference type="InterPro" id="IPR035965">
    <property type="entry name" value="PAS-like_dom_sf"/>
</dbReference>
<dbReference type="SMART" id="SM00091">
    <property type="entry name" value="PAS"/>
    <property type="match status" value="1"/>
</dbReference>
<dbReference type="SUPFAM" id="SSF55874">
    <property type="entry name" value="ATPase domain of HSP90 chaperone/DNA topoisomerase II/histidine kinase"/>
    <property type="match status" value="1"/>
</dbReference>
<keyword evidence="3" id="KW-0902">Two-component regulatory system</keyword>
<dbReference type="PROSITE" id="PS50113">
    <property type="entry name" value="PAC"/>
    <property type="match status" value="1"/>
</dbReference>
<dbReference type="Gene3D" id="1.20.5.1930">
    <property type="match status" value="1"/>
</dbReference>
<dbReference type="InterPro" id="IPR000014">
    <property type="entry name" value="PAS"/>
</dbReference>